<dbReference type="OrthoDB" id="4749834at2"/>
<dbReference type="Proteomes" id="UP000192448">
    <property type="component" value="Unassembled WGS sequence"/>
</dbReference>
<comment type="caution">
    <text evidence="2">The sequence shown here is derived from an EMBL/GenBank/DDBJ whole genome shotgun (WGS) entry which is preliminary data.</text>
</comment>
<evidence type="ECO:0000256" key="1">
    <source>
        <dbReference type="SAM" id="MobiDB-lite"/>
    </source>
</evidence>
<sequence>MSEDLRVATEHLRELSIRQGHAAGELATATKAVTGVDRSLRWTHGPISWSTAGAVEAAQNARRTAGLYMATLSEGLSEKLTAAARRYDHTDEGGATALQTRTDSFGQLAEQTR</sequence>
<dbReference type="InterPro" id="IPR022536">
    <property type="entry name" value="EspC"/>
</dbReference>
<dbReference type="AlphaFoldDB" id="A0A1X0B1X8"/>
<name>A0A1X0B1X8_9MYCO</name>
<dbReference type="RefSeq" id="WP_083164155.1">
    <property type="nucleotide sequence ID" value="NZ_MVHF01000009.1"/>
</dbReference>
<feature type="compositionally biased region" description="Polar residues" evidence="1">
    <location>
        <begin position="97"/>
        <end position="113"/>
    </location>
</feature>
<organism evidence="2 3">
    <name type="scientific">Mycobacterium aquaticum</name>
    <dbReference type="NCBI Taxonomy" id="1927124"/>
    <lineage>
        <taxon>Bacteria</taxon>
        <taxon>Bacillati</taxon>
        <taxon>Actinomycetota</taxon>
        <taxon>Actinomycetes</taxon>
        <taxon>Mycobacteriales</taxon>
        <taxon>Mycobacteriaceae</taxon>
        <taxon>Mycobacterium</taxon>
    </lineage>
</organism>
<dbReference type="GO" id="GO:0009306">
    <property type="term" value="P:protein secretion"/>
    <property type="evidence" value="ECO:0007669"/>
    <property type="project" value="InterPro"/>
</dbReference>
<keyword evidence="3" id="KW-1185">Reference proteome</keyword>
<dbReference type="Pfam" id="PF10824">
    <property type="entry name" value="T7SS_ESX_EspC"/>
    <property type="match status" value="1"/>
</dbReference>
<feature type="region of interest" description="Disordered" evidence="1">
    <location>
        <begin position="91"/>
        <end position="113"/>
    </location>
</feature>
<proteinExistence type="predicted"/>
<gene>
    <name evidence="2" type="ORF">BST13_12270</name>
</gene>
<accession>A0A1X0B1X8</accession>
<dbReference type="EMBL" id="MVHF01000009">
    <property type="protein sequence ID" value="ORA36317.1"/>
    <property type="molecule type" value="Genomic_DNA"/>
</dbReference>
<evidence type="ECO:0000313" key="2">
    <source>
        <dbReference type="EMBL" id="ORA36317.1"/>
    </source>
</evidence>
<protein>
    <submittedName>
        <fullName evidence="2">ESX-1 secretion-associated protein</fullName>
    </submittedName>
</protein>
<evidence type="ECO:0000313" key="3">
    <source>
        <dbReference type="Proteomes" id="UP000192448"/>
    </source>
</evidence>
<dbReference type="STRING" id="1927124.BST13_12270"/>
<reference evidence="2 3" key="1">
    <citation type="submission" date="2017-02" db="EMBL/GenBank/DDBJ databases">
        <title>The new phylogeny of genus Mycobacterium.</title>
        <authorList>
            <person name="Tortoli E."/>
            <person name="Trovato A."/>
            <person name="Cirillo D.M."/>
        </authorList>
    </citation>
    <scope>NUCLEOTIDE SEQUENCE [LARGE SCALE GENOMIC DNA]</scope>
    <source>
        <strain evidence="2 3">RW6</strain>
    </source>
</reference>